<dbReference type="InterPro" id="IPR013088">
    <property type="entry name" value="Znf_NHR/GATA"/>
</dbReference>
<keyword evidence="1" id="KW-0479">Metal-binding</keyword>
<keyword evidence="5" id="KW-0238">DNA-binding</keyword>
<evidence type="ECO:0000256" key="5">
    <source>
        <dbReference type="ARBA" id="ARBA00023125"/>
    </source>
</evidence>
<name>A0A8D1YE28_PIG</name>
<evidence type="ECO:0000259" key="9">
    <source>
        <dbReference type="Pfam" id="PF00105"/>
    </source>
</evidence>
<dbReference type="Pfam" id="PF00105">
    <property type="entry name" value="zf-C4"/>
    <property type="match status" value="1"/>
</dbReference>
<keyword evidence="8" id="KW-0539">Nucleus</keyword>
<dbReference type="Gene3D" id="3.30.50.10">
    <property type="entry name" value="Erythroid Transcription Factor GATA-1, subunit A"/>
    <property type="match status" value="1"/>
</dbReference>
<dbReference type="AlphaFoldDB" id="A0A8D1YE28"/>
<dbReference type="SUPFAM" id="SSF57716">
    <property type="entry name" value="Glucocorticoid receptor-like (DNA-binding domain)"/>
    <property type="match status" value="1"/>
</dbReference>
<keyword evidence="3" id="KW-0862">Zinc</keyword>
<proteinExistence type="predicted"/>
<evidence type="ECO:0000256" key="7">
    <source>
        <dbReference type="ARBA" id="ARBA00023170"/>
    </source>
</evidence>
<evidence type="ECO:0000256" key="4">
    <source>
        <dbReference type="ARBA" id="ARBA00023015"/>
    </source>
</evidence>
<dbReference type="Proteomes" id="UP000694725">
    <property type="component" value="Unplaced"/>
</dbReference>
<keyword evidence="4" id="KW-0805">Transcription regulation</keyword>
<dbReference type="InterPro" id="IPR001628">
    <property type="entry name" value="Znf_hrmn_rcpt"/>
</dbReference>
<dbReference type="GO" id="GO:0008270">
    <property type="term" value="F:zinc ion binding"/>
    <property type="evidence" value="ECO:0007669"/>
    <property type="project" value="UniProtKB-KW"/>
</dbReference>
<evidence type="ECO:0000256" key="6">
    <source>
        <dbReference type="ARBA" id="ARBA00023163"/>
    </source>
</evidence>
<keyword evidence="7" id="KW-0675">Receptor</keyword>
<keyword evidence="6" id="KW-0804">Transcription</keyword>
<organism evidence="10 11">
    <name type="scientific">Sus scrofa</name>
    <name type="common">Pig</name>
    <dbReference type="NCBI Taxonomy" id="9823"/>
    <lineage>
        <taxon>Eukaryota</taxon>
        <taxon>Metazoa</taxon>
        <taxon>Chordata</taxon>
        <taxon>Craniata</taxon>
        <taxon>Vertebrata</taxon>
        <taxon>Euteleostomi</taxon>
        <taxon>Mammalia</taxon>
        <taxon>Eutheria</taxon>
        <taxon>Laurasiatheria</taxon>
        <taxon>Artiodactyla</taxon>
        <taxon>Suina</taxon>
        <taxon>Suidae</taxon>
        <taxon>Sus</taxon>
    </lineage>
</organism>
<protein>
    <recommendedName>
        <fullName evidence="9">Nuclear receptor domain-containing protein</fullName>
    </recommendedName>
</protein>
<evidence type="ECO:0000256" key="2">
    <source>
        <dbReference type="ARBA" id="ARBA00022771"/>
    </source>
</evidence>
<dbReference type="GO" id="GO:0043565">
    <property type="term" value="F:sequence-specific DNA binding"/>
    <property type="evidence" value="ECO:0007669"/>
    <property type="project" value="InterPro"/>
</dbReference>
<evidence type="ECO:0000256" key="8">
    <source>
        <dbReference type="ARBA" id="ARBA00023242"/>
    </source>
</evidence>
<sequence length="244" mass="28524">FPYWNDCWAGRSTSRADDTRRGKKVNHVCNDKASRFIFHIFNCKGCREFMRKQIKIEKKPDCPERKKKIKITRFASKQIQIVKIHKCVQSYFRRAMMLGDREVSENNGMMRQTRCQKLGRDGPLRKGVTGEKKSFFSKNLASLLSSFASKYQTFKIFRYPKVKSSSYGMPRCMQKPSTGEEVARYSVLKDCLQSLPLTIQQRGERGNFWNWETRDDSSCKQMMSTRPKLGNMSATYLFHGVIIF</sequence>
<evidence type="ECO:0000256" key="3">
    <source>
        <dbReference type="ARBA" id="ARBA00022833"/>
    </source>
</evidence>
<dbReference type="Ensembl" id="ENSSSCT00065046914.1">
    <property type="protein sequence ID" value="ENSSSCP00065020178.1"/>
    <property type="gene ID" value="ENSSSCG00065034448.1"/>
</dbReference>
<feature type="domain" description="Nuclear receptor" evidence="9">
    <location>
        <begin position="27"/>
        <end position="89"/>
    </location>
</feature>
<evidence type="ECO:0000256" key="1">
    <source>
        <dbReference type="ARBA" id="ARBA00022723"/>
    </source>
</evidence>
<accession>A0A8D1YE28</accession>
<evidence type="ECO:0000313" key="11">
    <source>
        <dbReference type="Proteomes" id="UP000694725"/>
    </source>
</evidence>
<dbReference type="GO" id="GO:0003700">
    <property type="term" value="F:DNA-binding transcription factor activity"/>
    <property type="evidence" value="ECO:0007669"/>
    <property type="project" value="InterPro"/>
</dbReference>
<evidence type="ECO:0000313" key="10">
    <source>
        <dbReference type="Ensembl" id="ENSSSCP00065020178.1"/>
    </source>
</evidence>
<keyword evidence="2" id="KW-0863">Zinc-finger</keyword>
<reference evidence="10" key="1">
    <citation type="submission" date="2025-08" db="UniProtKB">
        <authorList>
            <consortium name="Ensembl"/>
        </authorList>
    </citation>
    <scope>IDENTIFICATION</scope>
</reference>